<dbReference type="Pfam" id="PF10551">
    <property type="entry name" value="MULE"/>
    <property type="match status" value="1"/>
</dbReference>
<reference evidence="2" key="1">
    <citation type="submission" date="2022-04" db="EMBL/GenBank/DDBJ databases">
        <title>Carnegiea gigantea Genome sequencing and assembly v2.</title>
        <authorList>
            <person name="Copetti D."/>
            <person name="Sanderson M.J."/>
            <person name="Burquez A."/>
            <person name="Wojciechowski M.F."/>
        </authorList>
    </citation>
    <scope>NUCLEOTIDE SEQUENCE</scope>
    <source>
        <strain evidence="2">SGP5-SGP5p</strain>
        <tissue evidence="2">Aerial part</tissue>
    </source>
</reference>
<dbReference type="InterPro" id="IPR018289">
    <property type="entry name" value="MULE_transposase_dom"/>
</dbReference>
<feature type="domain" description="MULE transposase" evidence="1">
    <location>
        <begin position="196"/>
        <end position="270"/>
    </location>
</feature>
<evidence type="ECO:0000259" key="1">
    <source>
        <dbReference type="Pfam" id="PF10551"/>
    </source>
</evidence>
<dbReference type="PANTHER" id="PTHR31973">
    <property type="entry name" value="POLYPROTEIN, PUTATIVE-RELATED"/>
    <property type="match status" value="1"/>
</dbReference>
<dbReference type="AlphaFoldDB" id="A0A9Q1GQ19"/>
<protein>
    <recommendedName>
        <fullName evidence="1">MULE transposase domain-containing protein</fullName>
    </recommendedName>
</protein>
<name>A0A9Q1GQ19_9CARY</name>
<comment type="caution">
    <text evidence="2">The sequence shown here is derived from an EMBL/GenBank/DDBJ whole genome shotgun (WGS) entry which is preliminary data.</text>
</comment>
<dbReference type="EMBL" id="JAKOGI010001602">
    <property type="protein sequence ID" value="KAJ8424796.1"/>
    <property type="molecule type" value="Genomic_DNA"/>
</dbReference>
<dbReference type="OrthoDB" id="1918246at2759"/>
<evidence type="ECO:0000313" key="3">
    <source>
        <dbReference type="Proteomes" id="UP001153076"/>
    </source>
</evidence>
<gene>
    <name evidence="2" type="ORF">Cgig2_001810</name>
</gene>
<sequence>MGDTYYTVELRYRGWSISFERDRDRYQLIDLVRDANKFLNQPHVDTKPKFFGLSSHSPQKVRLKWPINTDDDLLKVFDMWKDVIIELQENYDEGDCDEEEFEMEYEEQSESESSDLASVVDDDEIFDSDSDKSTFLDVIRDYMVQEGIYFKIIKNELCRYTAKCEENEGSRLIFQRIFVCFRACKKGFLARCRKFIGVDGTHLKGVYKGVLLTAMGMLTAMGIDAQNHYVPLAYAVVDIENKDNWSYFFNYLRGIIGDGSGSEHTLIADR</sequence>
<evidence type="ECO:0000313" key="2">
    <source>
        <dbReference type="EMBL" id="KAJ8424796.1"/>
    </source>
</evidence>
<organism evidence="2 3">
    <name type="scientific">Carnegiea gigantea</name>
    <dbReference type="NCBI Taxonomy" id="171969"/>
    <lineage>
        <taxon>Eukaryota</taxon>
        <taxon>Viridiplantae</taxon>
        <taxon>Streptophyta</taxon>
        <taxon>Embryophyta</taxon>
        <taxon>Tracheophyta</taxon>
        <taxon>Spermatophyta</taxon>
        <taxon>Magnoliopsida</taxon>
        <taxon>eudicotyledons</taxon>
        <taxon>Gunneridae</taxon>
        <taxon>Pentapetalae</taxon>
        <taxon>Caryophyllales</taxon>
        <taxon>Cactineae</taxon>
        <taxon>Cactaceae</taxon>
        <taxon>Cactoideae</taxon>
        <taxon>Echinocereeae</taxon>
        <taxon>Carnegiea</taxon>
    </lineage>
</organism>
<dbReference type="PANTHER" id="PTHR31973:SF187">
    <property type="entry name" value="MUTATOR TRANSPOSASE MUDRA PROTEIN"/>
    <property type="match status" value="1"/>
</dbReference>
<proteinExistence type="predicted"/>
<keyword evidence="3" id="KW-1185">Reference proteome</keyword>
<accession>A0A9Q1GQ19</accession>
<dbReference type="Proteomes" id="UP001153076">
    <property type="component" value="Unassembled WGS sequence"/>
</dbReference>